<comment type="caution">
    <text evidence="10">The sequence shown here is derived from an EMBL/GenBank/DDBJ whole genome shotgun (WGS) entry which is preliminary data.</text>
</comment>
<evidence type="ECO:0000313" key="11">
    <source>
        <dbReference type="Proteomes" id="UP000198647"/>
    </source>
</evidence>
<name>A0A1H3CUK9_9BACI</name>
<feature type="transmembrane region" description="Helical" evidence="8">
    <location>
        <begin position="254"/>
        <end position="273"/>
    </location>
</feature>
<feature type="transmembrane region" description="Helical" evidence="8">
    <location>
        <begin position="303"/>
        <end position="326"/>
    </location>
</feature>
<feature type="transmembrane region" description="Helical" evidence="8">
    <location>
        <begin position="170"/>
        <end position="195"/>
    </location>
</feature>
<keyword evidence="11" id="KW-1185">Reference proteome</keyword>
<evidence type="ECO:0000256" key="6">
    <source>
        <dbReference type="ARBA" id="ARBA00022989"/>
    </source>
</evidence>
<evidence type="ECO:0000259" key="9">
    <source>
        <dbReference type="Pfam" id="PF13303"/>
    </source>
</evidence>
<evidence type="ECO:0000313" key="10">
    <source>
        <dbReference type="EMBL" id="SDX57588.1"/>
    </source>
</evidence>
<evidence type="ECO:0000256" key="1">
    <source>
        <dbReference type="ARBA" id="ARBA00004651"/>
    </source>
</evidence>
<evidence type="ECO:0000256" key="3">
    <source>
        <dbReference type="ARBA" id="ARBA00022475"/>
    </source>
</evidence>
<comment type="subcellular location">
    <subcellularLocation>
        <location evidence="1">Cell membrane</location>
        <topology evidence="1">Multi-pass membrane protein</topology>
    </subcellularLocation>
</comment>
<proteinExistence type="predicted"/>
<accession>A0A1H3CUK9</accession>
<dbReference type="RefSeq" id="WP_076572585.1">
    <property type="nucleotide sequence ID" value="NZ_FNOS01000002.1"/>
</dbReference>
<feature type="domain" description="Phosphotransferase system EIIC" evidence="9">
    <location>
        <begin position="21"/>
        <end position="338"/>
    </location>
</feature>
<feature type="transmembrane region" description="Helical" evidence="8">
    <location>
        <begin position="86"/>
        <end position="112"/>
    </location>
</feature>
<keyword evidence="3" id="KW-1003">Cell membrane</keyword>
<dbReference type="EMBL" id="FNOS01000002">
    <property type="protein sequence ID" value="SDX57588.1"/>
    <property type="molecule type" value="Genomic_DNA"/>
</dbReference>
<keyword evidence="2" id="KW-0813">Transport</keyword>
<evidence type="ECO:0000256" key="7">
    <source>
        <dbReference type="ARBA" id="ARBA00023136"/>
    </source>
</evidence>
<feature type="transmembrane region" description="Helical" evidence="8">
    <location>
        <begin position="61"/>
        <end position="80"/>
    </location>
</feature>
<evidence type="ECO:0000256" key="2">
    <source>
        <dbReference type="ARBA" id="ARBA00022448"/>
    </source>
</evidence>
<feature type="transmembrane region" description="Helical" evidence="8">
    <location>
        <begin position="22"/>
        <end position="40"/>
    </location>
</feature>
<sequence length="342" mass="35202">MRAYLEKKGISLSPKIYFIDSLSYMALGLFSSLIIGLIIQTVGERLPLAFLSTHLIEMGDLLMNVLIWGGAIGVAVAYGLNAPPLVMFAALFSGALGAEAGGPAASFIAALISTELGKLISKETSLDIILTPLVTIVTGYTAGSLIGIPISAFLEGFGNIINWATVQEPLLMGILVSVLMGIALTAPISSLAISLMLSLEGIAAGAAAAGCAAQMISFAVLSYKDNTPGGIIAQAIGTSMLQIGNVIKKPVTMIPPVIAGAAAGPMATVVFTLENNAAGAGMGTSGFVGQIMTVETMGWSREVGIAILVTHLSVPIIVTIILGIWFRKKGWIKPGDLAIETS</sequence>
<reference evidence="10 11" key="1">
    <citation type="submission" date="2016-10" db="EMBL/GenBank/DDBJ databases">
        <authorList>
            <person name="Varghese N."/>
            <person name="Submissions S."/>
        </authorList>
    </citation>
    <scope>NUCLEOTIDE SEQUENCE [LARGE SCALE GENOMIC DNA]</scope>
    <source>
        <strain evidence="10 11">DSM 20748</strain>
    </source>
</reference>
<feature type="transmembrane region" description="Helical" evidence="8">
    <location>
        <begin position="124"/>
        <end position="150"/>
    </location>
</feature>
<dbReference type="InterPro" id="IPR003352">
    <property type="entry name" value="PTS_EIIC"/>
</dbReference>
<dbReference type="Proteomes" id="UP000198647">
    <property type="component" value="Unassembled WGS sequence"/>
</dbReference>
<organism evidence="10 11">
    <name type="scientific">Salimicrobium album</name>
    <dbReference type="NCBI Taxonomy" id="50717"/>
    <lineage>
        <taxon>Bacteria</taxon>
        <taxon>Bacillati</taxon>
        <taxon>Bacillota</taxon>
        <taxon>Bacilli</taxon>
        <taxon>Bacillales</taxon>
        <taxon>Bacillaceae</taxon>
        <taxon>Salimicrobium</taxon>
    </lineage>
</organism>
<gene>
    <name evidence="10" type="ORF">SAMN04488081_0718</name>
</gene>
<keyword evidence="7 8" id="KW-0472">Membrane</keyword>
<evidence type="ECO:0000256" key="4">
    <source>
        <dbReference type="ARBA" id="ARBA00022597"/>
    </source>
</evidence>
<keyword evidence="6 8" id="KW-1133">Transmembrane helix</keyword>
<evidence type="ECO:0000256" key="8">
    <source>
        <dbReference type="SAM" id="Phobius"/>
    </source>
</evidence>
<dbReference type="Pfam" id="PF13303">
    <property type="entry name" value="PTS_EIIC_2"/>
    <property type="match status" value="1"/>
</dbReference>
<feature type="transmembrane region" description="Helical" evidence="8">
    <location>
        <begin position="202"/>
        <end position="223"/>
    </location>
</feature>
<protein>
    <recommendedName>
        <fullName evidence="9">Phosphotransferase system EIIC domain-containing protein</fullName>
    </recommendedName>
</protein>
<keyword evidence="5 8" id="KW-0812">Transmembrane</keyword>
<keyword evidence="4" id="KW-0762">Sugar transport</keyword>
<evidence type="ECO:0000256" key="5">
    <source>
        <dbReference type="ARBA" id="ARBA00022692"/>
    </source>
</evidence>